<dbReference type="PANTHER" id="PTHR21599">
    <property type="entry name" value="GLYCERATE KINASE"/>
    <property type="match status" value="1"/>
</dbReference>
<evidence type="ECO:0000313" key="6">
    <source>
        <dbReference type="Proteomes" id="UP001589833"/>
    </source>
</evidence>
<dbReference type="InterPro" id="IPR004381">
    <property type="entry name" value="Glycerate_kinase"/>
</dbReference>
<dbReference type="InterPro" id="IPR036129">
    <property type="entry name" value="Glycerate_kinase_sf"/>
</dbReference>
<reference evidence="5 6" key="1">
    <citation type="submission" date="2024-09" db="EMBL/GenBank/DDBJ databases">
        <authorList>
            <person name="Sun Q."/>
            <person name="Mori K."/>
        </authorList>
    </citation>
    <scope>NUCLEOTIDE SEQUENCE [LARGE SCALE GENOMIC DNA]</scope>
    <source>
        <strain evidence="5 6">NCAIM B.02301</strain>
    </source>
</reference>
<dbReference type="EMBL" id="JBHLTR010000004">
    <property type="protein sequence ID" value="MFC0558338.1"/>
    <property type="molecule type" value="Genomic_DNA"/>
</dbReference>
<dbReference type="Gene3D" id="3.40.50.10350">
    <property type="entry name" value="Glycerate kinase, domain 1"/>
    <property type="match status" value="1"/>
</dbReference>
<dbReference type="InterPro" id="IPR018197">
    <property type="entry name" value="Glycerate_kinase_RE-like"/>
</dbReference>
<keyword evidence="2 4" id="KW-0808">Transferase</keyword>
<dbReference type="GO" id="GO:0016301">
    <property type="term" value="F:kinase activity"/>
    <property type="evidence" value="ECO:0007669"/>
    <property type="project" value="UniProtKB-KW"/>
</dbReference>
<dbReference type="Pfam" id="PF02595">
    <property type="entry name" value="Gly_kinase"/>
    <property type="match status" value="1"/>
</dbReference>
<organism evidence="5 6">
    <name type="scientific">Halalkalibacter alkalisediminis</name>
    <dbReference type="NCBI Taxonomy" id="935616"/>
    <lineage>
        <taxon>Bacteria</taxon>
        <taxon>Bacillati</taxon>
        <taxon>Bacillota</taxon>
        <taxon>Bacilli</taxon>
        <taxon>Bacillales</taxon>
        <taxon>Bacillaceae</taxon>
        <taxon>Halalkalibacter</taxon>
    </lineage>
</organism>
<evidence type="ECO:0000256" key="2">
    <source>
        <dbReference type="ARBA" id="ARBA00022679"/>
    </source>
</evidence>
<keyword evidence="3 4" id="KW-0418">Kinase</keyword>
<protein>
    <submittedName>
        <fullName evidence="5">Glycerate kinase</fullName>
    </submittedName>
</protein>
<dbReference type="InterPro" id="IPR018193">
    <property type="entry name" value="Glyc_kinase_flavodox-like_fold"/>
</dbReference>
<dbReference type="PIRSF" id="PIRSF006078">
    <property type="entry name" value="GlxK"/>
    <property type="match status" value="1"/>
</dbReference>
<sequence>MKIIIASDSYKGSLSSIDVSTSMKRGILNVLPNADVECVPLADGGEGTIDALIAYTNGRIYSERVKGPLGDLVHAKWGLLGDKKTAVIEMAEASGLTLINKEQLNPLKATSYGTGQLIKKALDQGCEKIIIGIGGSATNDGGAGMATALGVKFLDVAQRELPLGGERLIDLETISMSDLDPRLRNVEIVVACDVTNPLCGDSGASVVFGPQKGATPEMVNLLDSALEHYAEKIKADLSKDIMSVPGSGAAGGLGAGLMAFLNGSLQLGIDIILEQIHFESYLMDADLIITGEGKTDRQTSFGKVPMGVAIRAKKYGVPVVCISGSLEQGYEDLYEQGISAFFSIVNSPMHLQAAMKQADHLIESTTENVIRLMSVKKS</sequence>
<gene>
    <name evidence="5" type="ORF">ACFFH4_04665</name>
</gene>
<proteinExistence type="inferred from homology"/>
<comment type="similarity">
    <text evidence="1 4">Belongs to the glycerate kinase type-1 family.</text>
</comment>
<evidence type="ECO:0000256" key="4">
    <source>
        <dbReference type="PIRNR" id="PIRNR006078"/>
    </source>
</evidence>
<name>A0ABV6NDU9_9BACI</name>
<dbReference type="PANTHER" id="PTHR21599:SF0">
    <property type="entry name" value="GLYCERATE KINASE"/>
    <property type="match status" value="1"/>
</dbReference>
<evidence type="ECO:0000313" key="5">
    <source>
        <dbReference type="EMBL" id="MFC0558338.1"/>
    </source>
</evidence>
<comment type="caution">
    <text evidence="5">The sequence shown here is derived from an EMBL/GenBank/DDBJ whole genome shotgun (WGS) entry which is preliminary data.</text>
</comment>
<dbReference type="RefSeq" id="WP_273840984.1">
    <property type="nucleotide sequence ID" value="NZ_JAQQWT010000003.1"/>
</dbReference>
<keyword evidence="6" id="KW-1185">Reference proteome</keyword>
<dbReference type="NCBIfam" id="TIGR00045">
    <property type="entry name" value="glycerate kinase"/>
    <property type="match status" value="1"/>
</dbReference>
<evidence type="ECO:0000256" key="3">
    <source>
        <dbReference type="ARBA" id="ARBA00022777"/>
    </source>
</evidence>
<accession>A0ABV6NDU9</accession>
<evidence type="ECO:0000256" key="1">
    <source>
        <dbReference type="ARBA" id="ARBA00006284"/>
    </source>
</evidence>
<dbReference type="Gene3D" id="3.90.1510.10">
    <property type="entry name" value="Glycerate kinase, domain 2"/>
    <property type="match status" value="1"/>
</dbReference>
<dbReference type="Proteomes" id="UP001589833">
    <property type="component" value="Unassembled WGS sequence"/>
</dbReference>
<dbReference type="SUPFAM" id="SSF110738">
    <property type="entry name" value="Glycerate kinase I"/>
    <property type="match status" value="1"/>
</dbReference>